<reference evidence="2" key="1">
    <citation type="journal article" date="2022" name="Mol. Ecol. Resour.">
        <title>The genomes of chicory, endive, great burdock and yacon provide insights into Asteraceae palaeo-polyploidization history and plant inulin production.</title>
        <authorList>
            <person name="Fan W."/>
            <person name="Wang S."/>
            <person name="Wang H."/>
            <person name="Wang A."/>
            <person name="Jiang F."/>
            <person name="Liu H."/>
            <person name="Zhao H."/>
            <person name="Xu D."/>
            <person name="Zhang Y."/>
        </authorList>
    </citation>
    <scope>NUCLEOTIDE SEQUENCE [LARGE SCALE GENOMIC DNA]</scope>
    <source>
        <strain evidence="2">cv. Niubang</strain>
    </source>
</reference>
<evidence type="ECO:0000313" key="2">
    <source>
        <dbReference type="Proteomes" id="UP001055879"/>
    </source>
</evidence>
<evidence type="ECO:0000313" key="1">
    <source>
        <dbReference type="EMBL" id="KAI3702003.1"/>
    </source>
</evidence>
<gene>
    <name evidence="1" type="ORF">L6452_27572</name>
</gene>
<dbReference type="EMBL" id="CM042055">
    <property type="protein sequence ID" value="KAI3702003.1"/>
    <property type="molecule type" value="Genomic_DNA"/>
</dbReference>
<keyword evidence="2" id="KW-1185">Reference proteome</keyword>
<dbReference type="Proteomes" id="UP001055879">
    <property type="component" value="Linkage Group LG09"/>
</dbReference>
<organism evidence="1 2">
    <name type="scientific">Arctium lappa</name>
    <name type="common">Greater burdock</name>
    <name type="synonym">Lappa major</name>
    <dbReference type="NCBI Taxonomy" id="4217"/>
    <lineage>
        <taxon>Eukaryota</taxon>
        <taxon>Viridiplantae</taxon>
        <taxon>Streptophyta</taxon>
        <taxon>Embryophyta</taxon>
        <taxon>Tracheophyta</taxon>
        <taxon>Spermatophyta</taxon>
        <taxon>Magnoliopsida</taxon>
        <taxon>eudicotyledons</taxon>
        <taxon>Gunneridae</taxon>
        <taxon>Pentapetalae</taxon>
        <taxon>asterids</taxon>
        <taxon>campanulids</taxon>
        <taxon>Asterales</taxon>
        <taxon>Asteraceae</taxon>
        <taxon>Carduoideae</taxon>
        <taxon>Cardueae</taxon>
        <taxon>Arctiinae</taxon>
        <taxon>Arctium</taxon>
    </lineage>
</organism>
<comment type="caution">
    <text evidence="1">The sequence shown here is derived from an EMBL/GenBank/DDBJ whole genome shotgun (WGS) entry which is preliminary data.</text>
</comment>
<proteinExistence type="predicted"/>
<accession>A0ACB8ZXV1</accession>
<sequence length="179" mass="20120">MERLKVLIITNYGYYFSQLQNFPAPQYLSGLTSIRLEHVSISSISTSLLELVNLQKLSLIMCKIGNSFNECSMHNKFPSLLEIEMESCEDLVTFPAMFCNLVRLKKLSITNCLELVSLSEGFRNVTNLEVLRLASCSKLTALPESVIELEKLRIIDLNYCLQLSVLPSQIGLNSSYKGG</sequence>
<protein>
    <submittedName>
        <fullName evidence="1">Uncharacterized protein</fullName>
    </submittedName>
</protein>
<name>A0ACB8ZXV1_ARCLA</name>
<reference evidence="1 2" key="2">
    <citation type="journal article" date="2022" name="Mol. Ecol. Resour.">
        <title>The genomes of chicory, endive, great burdock and yacon provide insights into Asteraceae paleo-polyploidization history and plant inulin production.</title>
        <authorList>
            <person name="Fan W."/>
            <person name="Wang S."/>
            <person name="Wang H."/>
            <person name="Wang A."/>
            <person name="Jiang F."/>
            <person name="Liu H."/>
            <person name="Zhao H."/>
            <person name="Xu D."/>
            <person name="Zhang Y."/>
        </authorList>
    </citation>
    <scope>NUCLEOTIDE SEQUENCE [LARGE SCALE GENOMIC DNA]</scope>
    <source>
        <strain evidence="2">cv. Niubang</strain>
    </source>
</reference>